<feature type="transmembrane region" description="Helical" evidence="6">
    <location>
        <begin position="21"/>
        <end position="44"/>
    </location>
</feature>
<keyword evidence="4 6" id="KW-1133">Transmembrane helix</keyword>
<keyword evidence="3 6" id="KW-0812">Transmembrane</keyword>
<protein>
    <submittedName>
        <fullName evidence="8">Uncharacterized protein</fullName>
    </submittedName>
</protein>
<evidence type="ECO:0000256" key="4">
    <source>
        <dbReference type="ARBA" id="ARBA00022989"/>
    </source>
</evidence>
<dbReference type="GO" id="GO:0016020">
    <property type="term" value="C:membrane"/>
    <property type="evidence" value="ECO:0007669"/>
    <property type="project" value="UniProtKB-SubCell"/>
</dbReference>
<reference evidence="8" key="1">
    <citation type="submission" date="2019-12" db="UniProtKB">
        <authorList>
            <consortium name="WormBaseParasite"/>
        </authorList>
    </citation>
    <scope>IDENTIFICATION</scope>
</reference>
<evidence type="ECO:0000256" key="5">
    <source>
        <dbReference type="ARBA" id="ARBA00023136"/>
    </source>
</evidence>
<evidence type="ECO:0000256" key="2">
    <source>
        <dbReference type="ARBA" id="ARBA00008458"/>
    </source>
</evidence>
<dbReference type="InterPro" id="IPR026770">
    <property type="entry name" value="RNase_K"/>
</dbReference>
<accession>A0A5S6Q6P1</accession>
<sequence>MALPRICPICGPKCSMCCMVFGAWGTIFLAILGIMFYTQSVLLFEDIHYEKEASEFSASEISERPNGTIAYYLSTRIDRDDSGWPDVVYIECHHNMETSSWLIGCICSWRSQFLFVASLYDCTQFATGFMSMKFLNRLCAVFWK</sequence>
<dbReference type="AlphaFoldDB" id="A0A5S6Q6P1"/>
<organism evidence="7 8">
    <name type="scientific">Trichuris muris</name>
    <name type="common">Mouse whipworm</name>
    <dbReference type="NCBI Taxonomy" id="70415"/>
    <lineage>
        <taxon>Eukaryota</taxon>
        <taxon>Metazoa</taxon>
        <taxon>Ecdysozoa</taxon>
        <taxon>Nematoda</taxon>
        <taxon>Enoplea</taxon>
        <taxon>Dorylaimia</taxon>
        <taxon>Trichinellida</taxon>
        <taxon>Trichuridae</taxon>
        <taxon>Trichuris</taxon>
    </lineage>
</organism>
<name>A0A5S6Q6P1_TRIMR</name>
<evidence type="ECO:0000256" key="6">
    <source>
        <dbReference type="SAM" id="Phobius"/>
    </source>
</evidence>
<evidence type="ECO:0000256" key="1">
    <source>
        <dbReference type="ARBA" id="ARBA00004141"/>
    </source>
</evidence>
<dbReference type="PANTHER" id="PTHR31733">
    <property type="entry name" value="RIBONUCLEASE KAPPA"/>
    <property type="match status" value="1"/>
</dbReference>
<comment type="subcellular location">
    <subcellularLocation>
        <location evidence="1">Membrane</location>
        <topology evidence="1">Multi-pass membrane protein</topology>
    </subcellularLocation>
</comment>
<comment type="similarity">
    <text evidence="2">Belongs to the RNase K family.</text>
</comment>
<dbReference type="WBParaSite" id="TMUE_1000002864.1">
    <property type="protein sequence ID" value="TMUE_1000002864.1"/>
    <property type="gene ID" value="WBGene00292913"/>
</dbReference>
<evidence type="ECO:0000313" key="7">
    <source>
        <dbReference type="Proteomes" id="UP000046395"/>
    </source>
</evidence>
<evidence type="ECO:0000256" key="3">
    <source>
        <dbReference type="ARBA" id="ARBA00022692"/>
    </source>
</evidence>
<dbReference type="STRING" id="70415.A0A5S6Q6P1"/>
<dbReference type="GO" id="GO:0004521">
    <property type="term" value="F:RNA endonuclease activity"/>
    <property type="evidence" value="ECO:0007669"/>
    <property type="project" value="InterPro"/>
</dbReference>
<dbReference type="Proteomes" id="UP000046395">
    <property type="component" value="Unassembled WGS sequence"/>
</dbReference>
<keyword evidence="5 6" id="KW-0472">Membrane</keyword>
<proteinExistence type="inferred from homology"/>
<keyword evidence="7" id="KW-1185">Reference proteome</keyword>
<evidence type="ECO:0000313" key="8">
    <source>
        <dbReference type="WBParaSite" id="TMUE_1000002864.1"/>
    </source>
</evidence>